<keyword evidence="2" id="KW-1185">Reference proteome</keyword>
<name>A0A2H3BG01_9AGAR</name>
<dbReference type="EMBL" id="KZ293463">
    <property type="protein sequence ID" value="PBK62763.1"/>
    <property type="molecule type" value="Genomic_DNA"/>
</dbReference>
<reference evidence="2" key="1">
    <citation type="journal article" date="2017" name="Nat. Ecol. Evol.">
        <title>Genome expansion and lineage-specific genetic innovations in the forest pathogenic fungi Armillaria.</title>
        <authorList>
            <person name="Sipos G."/>
            <person name="Prasanna A.N."/>
            <person name="Walter M.C."/>
            <person name="O'Connor E."/>
            <person name="Balint B."/>
            <person name="Krizsan K."/>
            <person name="Kiss B."/>
            <person name="Hess J."/>
            <person name="Varga T."/>
            <person name="Slot J."/>
            <person name="Riley R."/>
            <person name="Boka B."/>
            <person name="Rigling D."/>
            <person name="Barry K."/>
            <person name="Lee J."/>
            <person name="Mihaltcheva S."/>
            <person name="LaButti K."/>
            <person name="Lipzen A."/>
            <person name="Waldron R."/>
            <person name="Moloney N.M."/>
            <person name="Sperisen C."/>
            <person name="Kredics L."/>
            <person name="Vagvoelgyi C."/>
            <person name="Patrignani A."/>
            <person name="Fitzpatrick D."/>
            <person name="Nagy I."/>
            <person name="Doyle S."/>
            <person name="Anderson J.B."/>
            <person name="Grigoriev I.V."/>
            <person name="Gueldener U."/>
            <person name="Muensterkoetter M."/>
            <person name="Nagy L.G."/>
        </authorList>
    </citation>
    <scope>NUCLEOTIDE SEQUENCE [LARGE SCALE GENOMIC DNA]</scope>
    <source>
        <strain evidence="2">28-4</strain>
    </source>
</reference>
<evidence type="ECO:0000313" key="1">
    <source>
        <dbReference type="EMBL" id="PBK62763.1"/>
    </source>
</evidence>
<dbReference type="Proteomes" id="UP000218334">
    <property type="component" value="Unassembled WGS sequence"/>
</dbReference>
<evidence type="ECO:0000313" key="2">
    <source>
        <dbReference type="Proteomes" id="UP000218334"/>
    </source>
</evidence>
<organism evidence="1 2">
    <name type="scientific">Armillaria solidipes</name>
    <dbReference type="NCBI Taxonomy" id="1076256"/>
    <lineage>
        <taxon>Eukaryota</taxon>
        <taxon>Fungi</taxon>
        <taxon>Dikarya</taxon>
        <taxon>Basidiomycota</taxon>
        <taxon>Agaricomycotina</taxon>
        <taxon>Agaricomycetes</taxon>
        <taxon>Agaricomycetidae</taxon>
        <taxon>Agaricales</taxon>
        <taxon>Marasmiineae</taxon>
        <taxon>Physalacriaceae</taxon>
        <taxon>Armillaria</taxon>
    </lineage>
</organism>
<proteinExistence type="predicted"/>
<dbReference type="AlphaFoldDB" id="A0A2H3BG01"/>
<protein>
    <submittedName>
        <fullName evidence="1">Uncharacterized protein</fullName>
    </submittedName>
</protein>
<gene>
    <name evidence="1" type="ORF">ARMSODRAFT_560747</name>
</gene>
<sequence length="91" mass="10275">MIQTRLDGSSYEEERAEIVVVGLQSGVSLRANDSGPGGHIIPDEFYDVQRQGNSYRKPLIYSSFDYDTCLLPTVSMRNQKVFLDVNCTILR</sequence>
<accession>A0A2H3BG01</accession>